<keyword evidence="2" id="KW-1185">Reference proteome</keyword>
<evidence type="ECO:0000313" key="1">
    <source>
        <dbReference type="EMBL" id="KAI4384537.1"/>
    </source>
</evidence>
<sequence>MATAASPPPGVRQLNVLGEFMPFGLIADAVDGGAGTKVSGDKYDYFLFDSSVAREQPSLDPTESTSSCDGGDHEIFIRGNRC</sequence>
<evidence type="ECO:0000313" key="2">
    <source>
        <dbReference type="Proteomes" id="UP001057402"/>
    </source>
</evidence>
<comment type="caution">
    <text evidence="1">The sequence shown here is derived from an EMBL/GenBank/DDBJ whole genome shotgun (WGS) entry which is preliminary data.</text>
</comment>
<organism evidence="1 2">
    <name type="scientific">Melastoma candidum</name>
    <dbReference type="NCBI Taxonomy" id="119954"/>
    <lineage>
        <taxon>Eukaryota</taxon>
        <taxon>Viridiplantae</taxon>
        <taxon>Streptophyta</taxon>
        <taxon>Embryophyta</taxon>
        <taxon>Tracheophyta</taxon>
        <taxon>Spermatophyta</taxon>
        <taxon>Magnoliopsida</taxon>
        <taxon>eudicotyledons</taxon>
        <taxon>Gunneridae</taxon>
        <taxon>Pentapetalae</taxon>
        <taxon>rosids</taxon>
        <taxon>malvids</taxon>
        <taxon>Myrtales</taxon>
        <taxon>Melastomataceae</taxon>
        <taxon>Melastomatoideae</taxon>
        <taxon>Melastomateae</taxon>
        <taxon>Melastoma</taxon>
    </lineage>
</organism>
<proteinExistence type="predicted"/>
<protein>
    <submittedName>
        <fullName evidence="1">Uncharacterized protein</fullName>
    </submittedName>
</protein>
<dbReference type="EMBL" id="CM042881">
    <property type="protein sequence ID" value="KAI4384537.1"/>
    <property type="molecule type" value="Genomic_DNA"/>
</dbReference>
<reference evidence="2" key="1">
    <citation type="journal article" date="2023" name="Front. Plant Sci.">
        <title>Chromosomal-level genome assembly of Melastoma candidum provides insights into trichome evolution.</title>
        <authorList>
            <person name="Zhong Y."/>
            <person name="Wu W."/>
            <person name="Sun C."/>
            <person name="Zou P."/>
            <person name="Liu Y."/>
            <person name="Dai S."/>
            <person name="Zhou R."/>
        </authorList>
    </citation>
    <scope>NUCLEOTIDE SEQUENCE [LARGE SCALE GENOMIC DNA]</scope>
</reference>
<name>A0ACB9RZV6_9MYRT</name>
<gene>
    <name evidence="1" type="ORF">MLD38_002678</name>
</gene>
<accession>A0ACB9RZV6</accession>
<dbReference type="Proteomes" id="UP001057402">
    <property type="component" value="Chromosome 2"/>
</dbReference>